<evidence type="ECO:0000256" key="5">
    <source>
        <dbReference type="ARBA" id="ARBA00022837"/>
    </source>
</evidence>
<keyword evidence="4" id="KW-0677">Repeat</keyword>
<dbReference type="PANTHER" id="PTHR23055:SF178">
    <property type="entry name" value="NEUROCALCIN HOMOLOG"/>
    <property type="match status" value="1"/>
</dbReference>
<evidence type="ECO:0000313" key="8">
    <source>
        <dbReference type="EMBL" id="KAJ5075353.1"/>
    </source>
</evidence>
<dbReference type="SUPFAM" id="SSF47473">
    <property type="entry name" value="EF-hand"/>
    <property type="match status" value="1"/>
</dbReference>
<evidence type="ECO:0000313" key="9">
    <source>
        <dbReference type="Proteomes" id="UP001149090"/>
    </source>
</evidence>
<keyword evidence="6" id="KW-0449">Lipoprotein</keyword>
<dbReference type="PANTHER" id="PTHR23055">
    <property type="entry name" value="CALCIUM BINDING PROTEINS"/>
    <property type="match status" value="1"/>
</dbReference>
<dbReference type="PRINTS" id="PR00450">
    <property type="entry name" value="RECOVERIN"/>
</dbReference>
<dbReference type="InterPro" id="IPR002048">
    <property type="entry name" value="EF_hand_dom"/>
</dbReference>
<feature type="domain" description="EF-hand" evidence="7">
    <location>
        <begin position="75"/>
        <end position="110"/>
    </location>
</feature>
<dbReference type="Gene3D" id="1.10.238.10">
    <property type="entry name" value="EF-hand"/>
    <property type="match status" value="1"/>
</dbReference>
<evidence type="ECO:0000256" key="4">
    <source>
        <dbReference type="ARBA" id="ARBA00022737"/>
    </source>
</evidence>
<dbReference type="GO" id="GO:0005509">
    <property type="term" value="F:calcium ion binding"/>
    <property type="evidence" value="ECO:0007669"/>
    <property type="project" value="InterPro"/>
</dbReference>
<evidence type="ECO:0000256" key="3">
    <source>
        <dbReference type="ARBA" id="ARBA00022723"/>
    </source>
</evidence>
<accession>A0A9Q0LPX3</accession>
<dbReference type="Pfam" id="PF13499">
    <property type="entry name" value="EF-hand_7"/>
    <property type="match status" value="1"/>
</dbReference>
<dbReference type="PROSITE" id="PS00018">
    <property type="entry name" value="EF_HAND_1"/>
    <property type="match status" value="3"/>
</dbReference>
<keyword evidence="2" id="KW-0519">Myristate</keyword>
<dbReference type="Pfam" id="PF13202">
    <property type="entry name" value="EF-hand_5"/>
    <property type="match status" value="1"/>
</dbReference>
<dbReference type="InterPro" id="IPR018247">
    <property type="entry name" value="EF_Hand_1_Ca_BS"/>
</dbReference>
<reference evidence="8" key="1">
    <citation type="submission" date="2022-10" db="EMBL/GenBank/DDBJ databases">
        <title>Novel sulphate-reducing endosymbionts in the free-living metamonad Anaeramoeba.</title>
        <authorList>
            <person name="Jerlstrom-Hultqvist J."/>
            <person name="Cepicka I."/>
            <person name="Gallot-Lavallee L."/>
            <person name="Salas-Leiva D."/>
            <person name="Curtis B.A."/>
            <person name="Zahonova K."/>
            <person name="Pipaliya S."/>
            <person name="Dacks J."/>
            <person name="Roger A.J."/>
        </authorList>
    </citation>
    <scope>NUCLEOTIDE SEQUENCE</scope>
    <source>
        <strain evidence="8">BMAN</strain>
    </source>
</reference>
<dbReference type="Proteomes" id="UP001149090">
    <property type="component" value="Unassembled WGS sequence"/>
</dbReference>
<gene>
    <name evidence="8" type="ORF">M0811_07323</name>
</gene>
<dbReference type="OrthoDB" id="191686at2759"/>
<dbReference type="AlphaFoldDB" id="A0A9Q0LPX3"/>
<evidence type="ECO:0000259" key="7">
    <source>
        <dbReference type="PROSITE" id="PS50222"/>
    </source>
</evidence>
<dbReference type="InterPro" id="IPR011992">
    <property type="entry name" value="EF-hand-dom_pair"/>
</dbReference>
<name>A0A9Q0LPX3_ANAIG</name>
<comment type="caution">
    <text evidence="8">The sequence shown here is derived from an EMBL/GenBank/DDBJ whole genome shotgun (WGS) entry which is preliminary data.</text>
</comment>
<dbReference type="InterPro" id="IPR028846">
    <property type="entry name" value="Recoverin"/>
</dbReference>
<keyword evidence="5" id="KW-0106">Calcium</keyword>
<sequence length="211" mass="23437">MEFGKKQIKALAAAIKKLKGGNPKQCHLSIEDFQTLFGLDEKGAALVHKVFDLDGNGTIEFNELISGFTLLSNESDEKKAHFLFQIWDADGNGVLDREEIYQMVYSTVSISAALIASELAEELGKLIGMKVDTESSEFKTKTQMEISQKIDPQDVQNAVNDLFEQIDENGDGEISLEEFTNHCKSNENSLAPFVEAIQKVLKPQKGSCRIF</sequence>
<feature type="domain" description="EF-hand" evidence="7">
    <location>
        <begin position="39"/>
        <end position="74"/>
    </location>
</feature>
<keyword evidence="3" id="KW-0479">Metal-binding</keyword>
<comment type="similarity">
    <text evidence="1">Belongs to the recoverin family.</text>
</comment>
<evidence type="ECO:0000256" key="1">
    <source>
        <dbReference type="ARBA" id="ARBA00006049"/>
    </source>
</evidence>
<organism evidence="8 9">
    <name type="scientific">Anaeramoeba ignava</name>
    <name type="common">Anaerobic marine amoeba</name>
    <dbReference type="NCBI Taxonomy" id="1746090"/>
    <lineage>
        <taxon>Eukaryota</taxon>
        <taxon>Metamonada</taxon>
        <taxon>Anaeramoebidae</taxon>
        <taxon>Anaeramoeba</taxon>
    </lineage>
</organism>
<dbReference type="CDD" id="cd00051">
    <property type="entry name" value="EFh"/>
    <property type="match status" value="1"/>
</dbReference>
<dbReference type="EMBL" id="JAPDFW010000065">
    <property type="protein sequence ID" value="KAJ5075353.1"/>
    <property type="molecule type" value="Genomic_DNA"/>
</dbReference>
<evidence type="ECO:0000256" key="2">
    <source>
        <dbReference type="ARBA" id="ARBA00022707"/>
    </source>
</evidence>
<dbReference type="SMART" id="SM00054">
    <property type="entry name" value="EFh"/>
    <property type="match status" value="3"/>
</dbReference>
<protein>
    <submittedName>
        <fullName evidence="8">Calcium binding protein</fullName>
    </submittedName>
</protein>
<dbReference type="PROSITE" id="PS50222">
    <property type="entry name" value="EF_HAND_2"/>
    <property type="match status" value="3"/>
</dbReference>
<keyword evidence="9" id="KW-1185">Reference proteome</keyword>
<evidence type="ECO:0000256" key="6">
    <source>
        <dbReference type="ARBA" id="ARBA00023288"/>
    </source>
</evidence>
<proteinExistence type="inferred from homology"/>
<feature type="domain" description="EF-hand" evidence="7">
    <location>
        <begin position="154"/>
        <end position="189"/>
    </location>
</feature>